<organism evidence="6 7">
    <name type="scientific">Pseudomonas putida</name>
    <name type="common">Arthrobacter siderocapsulatus</name>
    <dbReference type="NCBI Taxonomy" id="303"/>
    <lineage>
        <taxon>Bacteria</taxon>
        <taxon>Pseudomonadati</taxon>
        <taxon>Pseudomonadota</taxon>
        <taxon>Gammaproteobacteria</taxon>
        <taxon>Pseudomonadales</taxon>
        <taxon>Pseudomonadaceae</taxon>
        <taxon>Pseudomonas</taxon>
    </lineage>
</organism>
<dbReference type="Pfam" id="PF00005">
    <property type="entry name" value="ABC_tran"/>
    <property type="match status" value="1"/>
</dbReference>
<dbReference type="InterPro" id="IPR003593">
    <property type="entry name" value="AAA+_ATPase"/>
</dbReference>
<evidence type="ECO:0000313" key="7">
    <source>
        <dbReference type="Proteomes" id="UP000254602"/>
    </source>
</evidence>
<dbReference type="SUPFAM" id="SSF52540">
    <property type="entry name" value="P-loop containing nucleoside triphosphate hydrolases"/>
    <property type="match status" value="1"/>
</dbReference>
<dbReference type="Pfam" id="PF14524">
    <property type="entry name" value="Wzt_C"/>
    <property type="match status" value="1"/>
</dbReference>
<protein>
    <submittedName>
        <fullName evidence="6">ABC-type polysaccharide/polyol phosphate transport system, ATPase component</fullName>
        <ecNumber evidence="6">3.6.3.40</ecNumber>
    </submittedName>
</protein>
<dbReference type="Proteomes" id="UP000254602">
    <property type="component" value="Unassembled WGS sequence"/>
</dbReference>
<dbReference type="Gene3D" id="2.70.50.60">
    <property type="entry name" value="abc- transporter (atp binding component) like domain"/>
    <property type="match status" value="1"/>
</dbReference>
<dbReference type="InterPro" id="IPR003439">
    <property type="entry name" value="ABC_transporter-like_ATP-bd"/>
</dbReference>
<evidence type="ECO:0000256" key="4">
    <source>
        <dbReference type="ARBA" id="ARBA00022840"/>
    </source>
</evidence>
<dbReference type="EC" id="3.6.3.40" evidence="6"/>
<sequence length="435" mass="48616">MSLVTVSNLGKAYRSYRSEWQRIARWFFLPLRPSAEHWILNDVSFTIEAGEAIGIVGKNGAGKSTLLKMITGTLQPTQGEVRINGRISAILELGMGFNPELTGRQNVLHVAGLMGFSSEEIDRVMPEIEAFAEIGEYFDTHVRTYSSGMQMRIAFAVATAFRPDVLIVDEALSVGDAYFQAKCYKRISEFKKQGTALILVSHSPGDVVKHCERAIMLKDGRVEMDGASRDVTNRYLDELFGKAPVLKAVSAEVEQQLSAQMLESDVDEFHTRPGYRKEEYRWGHTGATILDYLTVCDGVQYPSQIESNSPVDFYFKVRFDQDCDNVVPGFLIKTLEGIFLYGTNSFLAAKGAENIRARAGEIKVFRFSVPMHLNDGHYLVSFGVSSGNPLHELQPLDRRYDSVLVNVSRPMQFSGIVDMQSTFSECGRHLEVSSK</sequence>
<keyword evidence="4" id="KW-0067">ATP-binding</keyword>
<evidence type="ECO:0000256" key="3">
    <source>
        <dbReference type="ARBA" id="ARBA00022741"/>
    </source>
</evidence>
<dbReference type="PROSITE" id="PS00211">
    <property type="entry name" value="ABC_TRANSPORTER_1"/>
    <property type="match status" value="1"/>
</dbReference>
<keyword evidence="6" id="KW-0378">Hydrolase</keyword>
<evidence type="ECO:0000256" key="1">
    <source>
        <dbReference type="ARBA" id="ARBA00005417"/>
    </source>
</evidence>
<dbReference type="AlphaFoldDB" id="A0A379KDT8"/>
<dbReference type="CDD" id="cd10147">
    <property type="entry name" value="Wzt_C-like"/>
    <property type="match status" value="1"/>
</dbReference>
<dbReference type="GO" id="GO:0016887">
    <property type="term" value="F:ATP hydrolysis activity"/>
    <property type="evidence" value="ECO:0007669"/>
    <property type="project" value="InterPro"/>
</dbReference>
<dbReference type="Gene3D" id="3.40.50.300">
    <property type="entry name" value="P-loop containing nucleotide triphosphate hydrolases"/>
    <property type="match status" value="1"/>
</dbReference>
<name>A0A379KDT8_PSEPU</name>
<keyword evidence="3" id="KW-0547">Nucleotide-binding</keyword>
<dbReference type="PROSITE" id="PS50893">
    <property type="entry name" value="ABC_TRANSPORTER_2"/>
    <property type="match status" value="1"/>
</dbReference>
<evidence type="ECO:0000259" key="5">
    <source>
        <dbReference type="PROSITE" id="PS50893"/>
    </source>
</evidence>
<dbReference type="CDD" id="cd03220">
    <property type="entry name" value="ABC_KpsT_Wzt"/>
    <property type="match status" value="1"/>
</dbReference>
<comment type="similarity">
    <text evidence="1">Belongs to the ABC transporter superfamily.</text>
</comment>
<gene>
    <name evidence="6" type="primary">tagH</name>
    <name evidence="6" type="ORF">NCTC7914_00076</name>
</gene>
<keyword evidence="2" id="KW-0813">Transport</keyword>
<feature type="domain" description="ABC transporter" evidence="5">
    <location>
        <begin position="4"/>
        <end position="244"/>
    </location>
</feature>
<dbReference type="GO" id="GO:0005524">
    <property type="term" value="F:ATP binding"/>
    <property type="evidence" value="ECO:0007669"/>
    <property type="project" value="UniProtKB-KW"/>
</dbReference>
<dbReference type="InterPro" id="IPR015860">
    <property type="entry name" value="ABC_transpr_TagH-like"/>
</dbReference>
<dbReference type="InterPro" id="IPR017871">
    <property type="entry name" value="ABC_transporter-like_CS"/>
</dbReference>
<dbReference type="InterPro" id="IPR029439">
    <property type="entry name" value="Wzt_C"/>
</dbReference>
<dbReference type="SMART" id="SM00382">
    <property type="entry name" value="AAA"/>
    <property type="match status" value="1"/>
</dbReference>
<dbReference type="InterPro" id="IPR050683">
    <property type="entry name" value="Bact_Polysacc_Export_ATP-bd"/>
</dbReference>
<accession>A0A379KDT8</accession>
<dbReference type="InterPro" id="IPR027417">
    <property type="entry name" value="P-loop_NTPase"/>
</dbReference>
<dbReference type="GO" id="GO:0140359">
    <property type="term" value="F:ABC-type transporter activity"/>
    <property type="evidence" value="ECO:0007669"/>
    <property type="project" value="InterPro"/>
</dbReference>
<dbReference type="PANTHER" id="PTHR46743">
    <property type="entry name" value="TEICHOIC ACIDS EXPORT ATP-BINDING PROTEIN TAGH"/>
    <property type="match status" value="1"/>
</dbReference>
<dbReference type="RefSeq" id="WP_115272928.1">
    <property type="nucleotide sequence ID" value="NZ_JBJDNM010000001.1"/>
</dbReference>
<evidence type="ECO:0000256" key="2">
    <source>
        <dbReference type="ARBA" id="ARBA00022448"/>
    </source>
</evidence>
<dbReference type="EMBL" id="UGUY01000001">
    <property type="protein sequence ID" value="SUD66050.1"/>
    <property type="molecule type" value="Genomic_DNA"/>
</dbReference>
<dbReference type="PANTHER" id="PTHR46743:SF2">
    <property type="entry name" value="TEICHOIC ACIDS EXPORT ATP-BINDING PROTEIN TAGH"/>
    <property type="match status" value="1"/>
</dbReference>
<proteinExistence type="inferred from homology"/>
<dbReference type="GO" id="GO:0016020">
    <property type="term" value="C:membrane"/>
    <property type="evidence" value="ECO:0007669"/>
    <property type="project" value="InterPro"/>
</dbReference>
<evidence type="ECO:0000313" key="6">
    <source>
        <dbReference type="EMBL" id="SUD66050.1"/>
    </source>
</evidence>
<reference evidence="6 7" key="1">
    <citation type="submission" date="2018-06" db="EMBL/GenBank/DDBJ databases">
        <authorList>
            <consortium name="Pathogen Informatics"/>
            <person name="Doyle S."/>
        </authorList>
    </citation>
    <scope>NUCLEOTIDE SEQUENCE [LARGE SCALE GENOMIC DNA]</scope>
    <source>
        <strain evidence="6 7">NCTC7914</strain>
    </source>
</reference>